<organism evidence="1 2">
    <name type="scientific">Planctopirus hydrillae</name>
    <dbReference type="NCBI Taxonomy" id="1841610"/>
    <lineage>
        <taxon>Bacteria</taxon>
        <taxon>Pseudomonadati</taxon>
        <taxon>Planctomycetota</taxon>
        <taxon>Planctomycetia</taxon>
        <taxon>Planctomycetales</taxon>
        <taxon>Planctomycetaceae</taxon>
        <taxon>Planctopirus</taxon>
    </lineage>
</organism>
<dbReference type="STRING" id="1841610.A6X21_02315"/>
<comment type="caution">
    <text evidence="1">The sequence shown here is derived from an EMBL/GenBank/DDBJ whole genome shotgun (WGS) entry which is preliminary data.</text>
</comment>
<keyword evidence="2" id="KW-1185">Reference proteome</keyword>
<dbReference type="Proteomes" id="UP000094828">
    <property type="component" value="Unassembled WGS sequence"/>
</dbReference>
<name>A0A1C3ET91_9PLAN</name>
<protein>
    <submittedName>
        <fullName evidence="1">Uncharacterized protein</fullName>
    </submittedName>
</protein>
<reference evidence="1 2" key="1">
    <citation type="submission" date="2016-05" db="EMBL/GenBank/DDBJ databases">
        <title>Genomic and physiological characterization of Planctopirus sp. isolated from fresh water lake.</title>
        <authorList>
            <person name="Subhash Y."/>
            <person name="Ramana C."/>
        </authorList>
    </citation>
    <scope>NUCLEOTIDE SEQUENCE [LARGE SCALE GENOMIC DNA]</scope>
    <source>
        <strain evidence="1 2">JC280</strain>
    </source>
</reference>
<dbReference type="AlphaFoldDB" id="A0A1C3ET91"/>
<gene>
    <name evidence="1" type="ORF">A6X21_02315</name>
</gene>
<accession>A0A1C3ET91</accession>
<evidence type="ECO:0000313" key="1">
    <source>
        <dbReference type="EMBL" id="ODA36537.1"/>
    </source>
</evidence>
<sequence length="66" mass="7317">MAWNSGKNASMCVNEYDTILDDQNQGFAAPFSVLASGRQNHRLAPDESRPFVKLADHVCEIAIRPI</sequence>
<evidence type="ECO:0000313" key="2">
    <source>
        <dbReference type="Proteomes" id="UP000094828"/>
    </source>
</evidence>
<proteinExistence type="predicted"/>
<dbReference type="EMBL" id="LYDR01000020">
    <property type="protein sequence ID" value="ODA36537.1"/>
    <property type="molecule type" value="Genomic_DNA"/>
</dbReference>